<keyword evidence="1" id="KW-1133">Transmembrane helix</keyword>
<evidence type="ECO:0000256" key="1">
    <source>
        <dbReference type="SAM" id="Phobius"/>
    </source>
</evidence>
<feature type="transmembrane region" description="Helical" evidence="1">
    <location>
        <begin position="325"/>
        <end position="354"/>
    </location>
</feature>
<gene>
    <name evidence="4" type="ORF">DPMN_104586</name>
</gene>
<protein>
    <recommendedName>
        <fullName evidence="3">DUF7042 domain-containing protein</fullName>
    </recommendedName>
</protein>
<dbReference type="Proteomes" id="UP000828390">
    <property type="component" value="Unassembled WGS sequence"/>
</dbReference>
<dbReference type="InterPro" id="IPR055470">
    <property type="entry name" value="DUF7042"/>
</dbReference>
<feature type="signal peptide" evidence="2">
    <location>
        <begin position="1"/>
        <end position="22"/>
    </location>
</feature>
<proteinExistence type="predicted"/>
<reference evidence="4" key="2">
    <citation type="submission" date="2020-11" db="EMBL/GenBank/DDBJ databases">
        <authorList>
            <person name="McCartney M.A."/>
            <person name="Auch B."/>
            <person name="Kono T."/>
            <person name="Mallez S."/>
            <person name="Becker A."/>
            <person name="Gohl D.M."/>
            <person name="Silverstein K.A.T."/>
            <person name="Koren S."/>
            <person name="Bechman K.B."/>
            <person name="Herman A."/>
            <person name="Abrahante J.E."/>
            <person name="Garbe J."/>
        </authorList>
    </citation>
    <scope>NUCLEOTIDE SEQUENCE</scope>
    <source>
        <strain evidence="4">Duluth1</strain>
        <tissue evidence="4">Whole animal</tissue>
    </source>
</reference>
<evidence type="ECO:0000259" key="3">
    <source>
        <dbReference type="Pfam" id="PF23069"/>
    </source>
</evidence>
<keyword evidence="5" id="KW-1185">Reference proteome</keyword>
<evidence type="ECO:0000256" key="2">
    <source>
        <dbReference type="SAM" id="SignalP"/>
    </source>
</evidence>
<evidence type="ECO:0000313" key="5">
    <source>
        <dbReference type="Proteomes" id="UP000828390"/>
    </source>
</evidence>
<dbReference type="EMBL" id="JAIWYP010000004">
    <property type="protein sequence ID" value="KAH3831323.1"/>
    <property type="molecule type" value="Genomic_DNA"/>
</dbReference>
<organism evidence="4 5">
    <name type="scientific">Dreissena polymorpha</name>
    <name type="common">Zebra mussel</name>
    <name type="synonym">Mytilus polymorpha</name>
    <dbReference type="NCBI Taxonomy" id="45954"/>
    <lineage>
        <taxon>Eukaryota</taxon>
        <taxon>Metazoa</taxon>
        <taxon>Spiralia</taxon>
        <taxon>Lophotrochozoa</taxon>
        <taxon>Mollusca</taxon>
        <taxon>Bivalvia</taxon>
        <taxon>Autobranchia</taxon>
        <taxon>Heteroconchia</taxon>
        <taxon>Euheterodonta</taxon>
        <taxon>Imparidentia</taxon>
        <taxon>Neoheterodontei</taxon>
        <taxon>Myida</taxon>
        <taxon>Dreissenoidea</taxon>
        <taxon>Dreissenidae</taxon>
        <taxon>Dreissena</taxon>
    </lineage>
</organism>
<comment type="caution">
    <text evidence="4">The sequence shown here is derived from an EMBL/GenBank/DDBJ whole genome shotgun (WGS) entry which is preliminary data.</text>
</comment>
<dbReference type="Pfam" id="PF23069">
    <property type="entry name" value="DUF7042"/>
    <property type="match status" value="1"/>
</dbReference>
<feature type="chain" id="PRO_5039425391" description="DUF7042 domain-containing protein" evidence="2">
    <location>
        <begin position="23"/>
        <end position="515"/>
    </location>
</feature>
<accession>A0A9D4HA22</accession>
<reference evidence="4" key="1">
    <citation type="journal article" date="2019" name="bioRxiv">
        <title>The Genome of the Zebra Mussel, Dreissena polymorpha: A Resource for Invasive Species Research.</title>
        <authorList>
            <person name="McCartney M.A."/>
            <person name="Auch B."/>
            <person name="Kono T."/>
            <person name="Mallez S."/>
            <person name="Zhang Y."/>
            <person name="Obille A."/>
            <person name="Becker A."/>
            <person name="Abrahante J.E."/>
            <person name="Garbe J."/>
            <person name="Badalamenti J.P."/>
            <person name="Herman A."/>
            <person name="Mangelson H."/>
            <person name="Liachko I."/>
            <person name="Sullivan S."/>
            <person name="Sone E.D."/>
            <person name="Koren S."/>
            <person name="Silverstein K.A.T."/>
            <person name="Beckman K.B."/>
            <person name="Gohl D.M."/>
        </authorList>
    </citation>
    <scope>NUCLEOTIDE SEQUENCE</scope>
    <source>
        <strain evidence="4">Duluth1</strain>
        <tissue evidence="4">Whole animal</tissue>
    </source>
</reference>
<feature type="domain" description="DUF7042" evidence="3">
    <location>
        <begin position="176"/>
        <end position="268"/>
    </location>
</feature>
<dbReference type="AlphaFoldDB" id="A0A9D4HA22"/>
<sequence>MFIINYAICLTVFGLSISKVYGQCTFTDPFLSSTWLDNTKDTLVFTTNQMSGWAFNALRTTGNPLKINTWQCVDYVPDKYLVLRTIASFTVDILGTNTPRLHAYLCMKLTKITNTSYIYYQQNAQRSRLGYERLHVTSNASLTNYTQVCDDSITVPTTEYHVIIKSGQAANSVITCPDSLLFSADYYVTGSDGTSNCTNTNDVWDVCSNITQMTFNYSTCSTQVMFSAGGVLSCVANVSSGGYDYVTVYNQDATLTGTATRFACISTSGRYSSVAPGNCTATQTPWAVPVKADQVTKVGQLLVITNYYQTCSNATTTPPGLSGGAIAGIVIGTLFGIGLMTSALISCIFCIFAFKVGMAIFADAVAEWPDSKRPASPSLTFKASYLTITAPPEKGHEYDTVKSLKPLSMKDPRYIFPKRNIRDIFPLYELEKLRCMNKYGRGRRKYLRPKSKILAQFDLEKGEVLPDVIQKAASPSNVVMKNREAVEKKTPTIHKKITIDKNEKTEAKDATAKNV</sequence>
<keyword evidence="1" id="KW-0812">Transmembrane</keyword>
<evidence type="ECO:0000313" key="4">
    <source>
        <dbReference type="EMBL" id="KAH3831323.1"/>
    </source>
</evidence>
<name>A0A9D4HA22_DREPO</name>
<keyword evidence="2" id="KW-0732">Signal</keyword>
<keyword evidence="1" id="KW-0472">Membrane</keyword>